<sequence length="656" mass="74324">MSRAYYAAPIKNFLATEESKIIGQLTRSHGQDLMHTQTIAWEYQIRYLQQELGKAENQGWIFFEFMIPRMGRRADVVMIVSGIIFVLEFKVGASVYTYADRAQTAGYALDLKHFHSGSHDKYIVPVLISTEANEPELAVEFNDEDVSNVICTSGDGLFRKIRQVLDKKPSQDFDIHGWSISSYKPTPTIVEAAQALYAKHSVIDITRTEAGGENIAVTSSRLFEIIHGARVNKRKVICFVTGVPGAGKTLVGLNIANQHANPDDDEYSVFLSGNGPLVTVLQEALARDLYANERARGRRELSKQDARRKVESFIQNIHRFRDESLKDKSKPPEHVAIFDEAQRAWNIEQTAKFMRNKRGISDFAMSEPEFLISVMDRHEDWAVIIALVGGGQEINVGEAGIGGWFNAIQHTFKHWQVYCSPNLLTGEYIRNGIDANSIKDFEQEPSLHLSTSMRSFRAEKLSSFVHHLIDGNASAAADTFKLIAPYFPIVITHDITKAKAWIKQKTTANRRCGVLASSNAIRLKAEGIFVKNTVEPEHWFLAEGNDIRSSSFLEDAATEFDVQGLELDWTLVAWDADLRFIDGKFQHWQFKGSNWQARRQLENRRYLENAYRVLLTRAREGMIIFIPKGNVADETRNPEFYDGTFQFLLSCGLREL</sequence>
<dbReference type="SUPFAM" id="SSF52540">
    <property type="entry name" value="P-loop containing nucleoside triphosphate hydrolases"/>
    <property type="match status" value="1"/>
</dbReference>
<evidence type="ECO:0000313" key="3">
    <source>
        <dbReference type="EMBL" id="MEH8017199.1"/>
    </source>
</evidence>
<gene>
    <name evidence="3" type="ORF">MN202_08145</name>
</gene>
<accession>A0ABU8C5L7</accession>
<feature type="domain" description="Schlafen group 3-like DNA/RNA helicase" evidence="2">
    <location>
        <begin position="235"/>
        <end position="627"/>
    </location>
</feature>
<organism evidence="3 4">
    <name type="scientific">Rheinheimera muenzenbergensis</name>
    <dbReference type="NCBI Taxonomy" id="1193628"/>
    <lineage>
        <taxon>Bacteria</taxon>
        <taxon>Pseudomonadati</taxon>
        <taxon>Pseudomonadota</taxon>
        <taxon>Gammaproteobacteria</taxon>
        <taxon>Chromatiales</taxon>
        <taxon>Chromatiaceae</taxon>
        <taxon>Rheinheimera</taxon>
    </lineage>
</organism>
<dbReference type="RefSeq" id="WP_335735605.1">
    <property type="nucleotide sequence ID" value="NZ_JALAAR010000005.1"/>
</dbReference>
<reference evidence="3 4" key="1">
    <citation type="journal article" date="2023" name="Ecotoxicol. Environ. Saf.">
        <title>Mercury remediation potential of mercury-resistant strain Rheinheimera metallidurans sp. nov. isolated from a municipal waste dumping site.</title>
        <authorList>
            <person name="Yadav V."/>
            <person name="Manjhi A."/>
            <person name="Vadakedath N."/>
        </authorList>
    </citation>
    <scope>NUCLEOTIDE SEQUENCE [LARGE SCALE GENOMIC DNA]</scope>
    <source>
        <strain evidence="3 4">E-49</strain>
    </source>
</reference>
<dbReference type="Gene3D" id="3.40.50.300">
    <property type="entry name" value="P-loop containing nucleotide triphosphate hydrolases"/>
    <property type="match status" value="1"/>
</dbReference>
<keyword evidence="1" id="KW-0472">Membrane</keyword>
<evidence type="ECO:0000256" key="1">
    <source>
        <dbReference type="SAM" id="Phobius"/>
    </source>
</evidence>
<comment type="caution">
    <text evidence="3">The sequence shown here is derived from an EMBL/GenBank/DDBJ whole genome shotgun (WGS) entry which is preliminary data.</text>
</comment>
<keyword evidence="1" id="KW-1133">Transmembrane helix</keyword>
<dbReference type="InterPro" id="IPR018647">
    <property type="entry name" value="SLFN_3-like_DNA/RNA_helicase"/>
</dbReference>
<proteinExistence type="predicted"/>
<dbReference type="InterPro" id="IPR027417">
    <property type="entry name" value="P-loop_NTPase"/>
</dbReference>
<keyword evidence="4" id="KW-1185">Reference proteome</keyword>
<evidence type="ECO:0000259" key="2">
    <source>
        <dbReference type="Pfam" id="PF09848"/>
    </source>
</evidence>
<dbReference type="Proteomes" id="UP001375382">
    <property type="component" value="Unassembled WGS sequence"/>
</dbReference>
<dbReference type="Pfam" id="PF09848">
    <property type="entry name" value="SLFN-g3_helicase"/>
    <property type="match status" value="1"/>
</dbReference>
<dbReference type="EMBL" id="JALAAR010000005">
    <property type="protein sequence ID" value="MEH8017199.1"/>
    <property type="molecule type" value="Genomic_DNA"/>
</dbReference>
<keyword evidence="1" id="KW-0812">Transmembrane</keyword>
<protein>
    <submittedName>
        <fullName evidence="3">DUF2075 domain-containing protein</fullName>
    </submittedName>
</protein>
<feature type="transmembrane region" description="Helical" evidence="1">
    <location>
        <begin position="76"/>
        <end position="99"/>
    </location>
</feature>
<evidence type="ECO:0000313" key="4">
    <source>
        <dbReference type="Proteomes" id="UP001375382"/>
    </source>
</evidence>
<name>A0ABU8C5L7_9GAMM</name>